<dbReference type="InterPro" id="IPR013036">
    <property type="entry name" value="DUF1587"/>
</dbReference>
<dbReference type="AlphaFoldDB" id="A0A5C6E0Z2"/>
<feature type="domain" description="DUF1592" evidence="4">
    <location>
        <begin position="499"/>
        <end position="625"/>
    </location>
</feature>
<dbReference type="EMBL" id="SJPV01000002">
    <property type="protein sequence ID" value="TWU41016.1"/>
    <property type="molecule type" value="Genomic_DNA"/>
</dbReference>
<keyword evidence="8" id="KW-1185">Reference proteome</keyword>
<organism evidence="7 8">
    <name type="scientific">Novipirellula artificiosorum</name>
    <dbReference type="NCBI Taxonomy" id="2528016"/>
    <lineage>
        <taxon>Bacteria</taxon>
        <taxon>Pseudomonadati</taxon>
        <taxon>Planctomycetota</taxon>
        <taxon>Planctomycetia</taxon>
        <taxon>Pirellulales</taxon>
        <taxon>Pirellulaceae</taxon>
        <taxon>Novipirellula</taxon>
    </lineage>
</organism>
<dbReference type="Pfam" id="PF07637">
    <property type="entry name" value="PSD5"/>
    <property type="match status" value="1"/>
</dbReference>
<name>A0A5C6E0Z2_9BACT</name>
<accession>A0A5C6E0Z2</accession>
<dbReference type="InterPro" id="IPR013042">
    <property type="entry name" value="DUF1592"/>
</dbReference>
<evidence type="ECO:0000259" key="2">
    <source>
        <dbReference type="Pfam" id="PF07626"/>
    </source>
</evidence>
<dbReference type="Pfam" id="PF07631">
    <property type="entry name" value="PSD4"/>
    <property type="match status" value="1"/>
</dbReference>
<dbReference type="Proteomes" id="UP000319143">
    <property type="component" value="Unassembled WGS sequence"/>
</dbReference>
<dbReference type="Pfam" id="PF07635">
    <property type="entry name" value="PSCyt1"/>
    <property type="match status" value="1"/>
</dbReference>
<reference evidence="7 8" key="1">
    <citation type="submission" date="2019-02" db="EMBL/GenBank/DDBJ databases">
        <title>Deep-cultivation of Planctomycetes and their phenomic and genomic characterization uncovers novel biology.</title>
        <authorList>
            <person name="Wiegand S."/>
            <person name="Jogler M."/>
            <person name="Boedeker C."/>
            <person name="Pinto D."/>
            <person name="Vollmers J."/>
            <person name="Rivas-Marin E."/>
            <person name="Kohn T."/>
            <person name="Peeters S.H."/>
            <person name="Heuer A."/>
            <person name="Rast P."/>
            <person name="Oberbeckmann S."/>
            <person name="Bunk B."/>
            <person name="Jeske O."/>
            <person name="Meyerdierks A."/>
            <person name="Storesund J.E."/>
            <person name="Kallscheuer N."/>
            <person name="Luecker S."/>
            <person name="Lage O.M."/>
            <person name="Pohl T."/>
            <person name="Merkel B.J."/>
            <person name="Hornburger P."/>
            <person name="Mueller R.-W."/>
            <person name="Bruemmer F."/>
            <person name="Labrenz M."/>
            <person name="Spormann A.M."/>
            <person name="Op Den Camp H."/>
            <person name="Overmann J."/>
            <person name="Amann R."/>
            <person name="Jetten M.S.M."/>
            <person name="Mascher T."/>
            <person name="Medema M.H."/>
            <person name="Devos D.P."/>
            <person name="Kaster A.-K."/>
            <person name="Ovreas L."/>
            <person name="Rohde M."/>
            <person name="Galperin M.Y."/>
            <person name="Jogler C."/>
        </authorList>
    </citation>
    <scope>NUCLEOTIDE SEQUENCE [LARGE SCALE GENOMIC DNA]</scope>
    <source>
        <strain evidence="7 8">Poly41</strain>
    </source>
</reference>
<evidence type="ECO:0000313" key="7">
    <source>
        <dbReference type="EMBL" id="TWU41016.1"/>
    </source>
</evidence>
<dbReference type="InterPro" id="IPR013043">
    <property type="entry name" value="DUF1595"/>
</dbReference>
<dbReference type="Pfam" id="PF07627">
    <property type="entry name" value="PSCyt3"/>
    <property type="match status" value="1"/>
</dbReference>
<sequence length="834" mass="92216">MGSADHRVVSRQADACMPTIGLLAASRCCVQHRAFAITMGGMKHLTSILIVAAIPTLSLPGYADDLATSAGRHRAVSTFVESYCIDCHSTDDPESGLVLEGLDVAAVAASLPSSRADSDVWDKVVKRLRARQMPPADYSKPDEADYDKVLSTIESVLDDAVARHPTPGRTDSIRRLNRAEYRAAIRDLLALDVDVESLLPPDQSGHGFDNVTVGDLPPVLLNRYLSAAEKISRLAVGGTGLSPGGTTIRLPADRSQESHVDGLPLGTRGGTLIQHHFPVTGEYEIQLRLTRDRDENVEGLREPHDIDFLIDRDLQHRFTVKPPEGKGYGKDDTLVEAHLKKRFRVTAGPHQIGVTFPQKFASLSEIKRQPFDASFNRHRHPRQTPALFEVSIVGPFESEGRGETPSRQRLFSCRPQTDAEPDACARKILAPLIRLAYRRPVTEDDMLVPMRFFRQRNDTDGFEAGIEAALTAILVNPHFLLRAESDPSGIEAGEVYRISDLTLASRLSFFLWSSLPDQALLDLAEAGTLHQDEVLVSQVQRMLKDERSQSLVENFAAQWLYLRNLDSVRPDMRKFPDFDDNLRTAMRRETELLFESLIRDDRSVLELIRTDTTFLNERLARHYGIPGVIGSHFRPVTVTDAQHRGGILRHASILAVTSYATRTSPTLRGNWILKNILGTPPPPPPPNVPSLQDKAAAERLTVRERLTLHRENPACAACHNLMDPVGFALENYDAVGRWRIFEDGQGVDASGAMPDGTSVADVSELEAGILSRPDVFISALTEKLLTFALGRGVESSDGPAVRQIVRRAAEDEYRFSSLLTGIVLSPPFQLRISE</sequence>
<dbReference type="Pfam" id="PF07626">
    <property type="entry name" value="PSD3"/>
    <property type="match status" value="1"/>
</dbReference>
<dbReference type="InterPro" id="IPR011478">
    <property type="entry name" value="DUF1585"/>
</dbReference>
<dbReference type="InterPro" id="IPR013039">
    <property type="entry name" value="DUF1588"/>
</dbReference>
<evidence type="ECO:0000259" key="1">
    <source>
        <dbReference type="Pfam" id="PF07624"/>
    </source>
</evidence>
<evidence type="ECO:0000259" key="5">
    <source>
        <dbReference type="Pfam" id="PF07635"/>
    </source>
</evidence>
<dbReference type="Pfam" id="PF07624">
    <property type="entry name" value="PSD2"/>
    <property type="match status" value="1"/>
</dbReference>
<feature type="domain" description="Cytochrome C Planctomycete-type" evidence="5">
    <location>
        <begin position="84"/>
        <end position="137"/>
    </location>
</feature>
<evidence type="ECO:0000313" key="8">
    <source>
        <dbReference type="Proteomes" id="UP000319143"/>
    </source>
</evidence>
<evidence type="ECO:0000259" key="4">
    <source>
        <dbReference type="Pfam" id="PF07631"/>
    </source>
</evidence>
<dbReference type="OrthoDB" id="175242at2"/>
<feature type="domain" description="DUF1585" evidence="1">
    <location>
        <begin position="755"/>
        <end position="828"/>
    </location>
</feature>
<protein>
    <submittedName>
        <fullName evidence="7">Planctomycete cytochrome C</fullName>
    </submittedName>
</protein>
<comment type="caution">
    <text evidence="7">The sequence shown here is derived from an EMBL/GenBank/DDBJ whole genome shotgun (WGS) entry which is preliminary data.</text>
</comment>
<evidence type="ECO:0000259" key="6">
    <source>
        <dbReference type="Pfam" id="PF07637"/>
    </source>
</evidence>
<dbReference type="InterPro" id="IPR011429">
    <property type="entry name" value="Cyt_c_Planctomycete-type"/>
</dbReference>
<feature type="domain" description="DUF1595" evidence="6">
    <location>
        <begin position="424"/>
        <end position="484"/>
    </location>
</feature>
<feature type="domain" description="DUF1587" evidence="2">
    <location>
        <begin position="174"/>
        <end position="236"/>
    </location>
</feature>
<gene>
    <name evidence="7" type="ORF">Poly41_18510</name>
</gene>
<proteinExistence type="predicted"/>
<feature type="domain" description="DUF1588" evidence="3">
    <location>
        <begin position="644"/>
        <end position="739"/>
    </location>
</feature>
<evidence type="ECO:0000259" key="3">
    <source>
        <dbReference type="Pfam" id="PF07627"/>
    </source>
</evidence>